<dbReference type="SUPFAM" id="SSF53850">
    <property type="entry name" value="Periplasmic binding protein-like II"/>
    <property type="match status" value="1"/>
</dbReference>
<evidence type="ECO:0000313" key="4">
    <source>
        <dbReference type="Proteomes" id="UP000645257"/>
    </source>
</evidence>
<reference evidence="3" key="2">
    <citation type="submission" date="2020-09" db="EMBL/GenBank/DDBJ databases">
        <authorList>
            <person name="Sun Q."/>
            <person name="Kim S."/>
        </authorList>
    </citation>
    <scope>NUCLEOTIDE SEQUENCE</scope>
    <source>
        <strain evidence="3">KCTC 32182</strain>
    </source>
</reference>
<dbReference type="PANTHER" id="PTHR35936">
    <property type="entry name" value="MEMBRANE-BOUND LYTIC MUREIN TRANSGLYCOSYLASE F"/>
    <property type="match status" value="1"/>
</dbReference>
<name>A0A918P4V0_9NEIS</name>
<gene>
    <name evidence="3" type="ORF">GCM10011289_24180</name>
</gene>
<dbReference type="EMBL" id="BMYX01000014">
    <property type="protein sequence ID" value="GGY19878.1"/>
    <property type="molecule type" value="Genomic_DNA"/>
</dbReference>
<dbReference type="AlphaFoldDB" id="A0A918P4V0"/>
<organism evidence="3 4">
    <name type="scientific">Paludibacterium paludis</name>
    <dbReference type="NCBI Taxonomy" id="1225769"/>
    <lineage>
        <taxon>Bacteria</taxon>
        <taxon>Pseudomonadati</taxon>
        <taxon>Pseudomonadota</taxon>
        <taxon>Betaproteobacteria</taxon>
        <taxon>Neisseriales</taxon>
        <taxon>Chromobacteriaceae</taxon>
        <taxon>Paludibacterium</taxon>
    </lineage>
</organism>
<proteinExistence type="predicted"/>
<evidence type="ECO:0000313" key="3">
    <source>
        <dbReference type="EMBL" id="GGY19878.1"/>
    </source>
</evidence>
<protein>
    <recommendedName>
        <fullName evidence="2">Solute-binding protein family 3/N-terminal domain-containing protein</fullName>
    </recommendedName>
</protein>
<evidence type="ECO:0000256" key="1">
    <source>
        <dbReference type="ARBA" id="ARBA00022729"/>
    </source>
</evidence>
<evidence type="ECO:0000259" key="2">
    <source>
        <dbReference type="SMART" id="SM00062"/>
    </source>
</evidence>
<sequence>MRVLPEGEGVRGAGLVGGWALMAMCTAAPPEVVVSTGEYAPWTSEKRADQGFVNRVVAEAFRREGMSVRFQYYPWRRTLEVLRAGRADASSFWFDDAERVREFLYSDPVSEHRELLFHRKNLSVPKWSALEDLAAFRFGATRGYTYTRAFWQLAGDGILTVEESADDESNFRKLLAGRIDLFPMDEVSGWQMLASPLFPEGTREQVTAESRPLSLQYGHVLMRRTPDGRRLLKAFNDGLARMKTDGTYERFREDIYRGAKVER</sequence>
<keyword evidence="1" id="KW-0732">Signal</keyword>
<dbReference type="InterPro" id="IPR001638">
    <property type="entry name" value="Solute-binding_3/MltF_N"/>
</dbReference>
<comment type="caution">
    <text evidence="3">The sequence shown here is derived from an EMBL/GenBank/DDBJ whole genome shotgun (WGS) entry which is preliminary data.</text>
</comment>
<feature type="domain" description="Solute-binding protein family 3/N-terminal" evidence="2">
    <location>
        <begin position="31"/>
        <end position="260"/>
    </location>
</feature>
<dbReference type="Pfam" id="PF00497">
    <property type="entry name" value="SBP_bac_3"/>
    <property type="match status" value="1"/>
</dbReference>
<reference evidence="3" key="1">
    <citation type="journal article" date="2014" name="Int. J. Syst. Evol. Microbiol.">
        <title>Complete genome sequence of Corynebacterium casei LMG S-19264T (=DSM 44701T), isolated from a smear-ripened cheese.</title>
        <authorList>
            <consortium name="US DOE Joint Genome Institute (JGI-PGF)"/>
            <person name="Walter F."/>
            <person name="Albersmeier A."/>
            <person name="Kalinowski J."/>
            <person name="Ruckert C."/>
        </authorList>
    </citation>
    <scope>NUCLEOTIDE SEQUENCE</scope>
    <source>
        <strain evidence="3">KCTC 32182</strain>
    </source>
</reference>
<dbReference type="PANTHER" id="PTHR35936:SF25">
    <property type="entry name" value="ABC TRANSPORTER SUBSTRATE-BINDING PROTEIN"/>
    <property type="match status" value="1"/>
</dbReference>
<dbReference type="Gene3D" id="3.40.190.10">
    <property type="entry name" value="Periplasmic binding protein-like II"/>
    <property type="match status" value="2"/>
</dbReference>
<dbReference type="Proteomes" id="UP000645257">
    <property type="component" value="Unassembled WGS sequence"/>
</dbReference>
<keyword evidence="4" id="KW-1185">Reference proteome</keyword>
<accession>A0A918P4V0</accession>
<dbReference type="SMART" id="SM00062">
    <property type="entry name" value="PBPb"/>
    <property type="match status" value="1"/>
</dbReference>